<name>A0A7N0U140_KALFE</name>
<reference evidence="7" key="1">
    <citation type="submission" date="2021-01" db="UniProtKB">
        <authorList>
            <consortium name="EnsemblPlants"/>
        </authorList>
    </citation>
    <scope>IDENTIFICATION</scope>
</reference>
<dbReference type="EnsemblPlants" id="Kaladp0050s0197.1.v1.1">
    <property type="protein sequence ID" value="Kaladp0050s0197.1.v1.1"/>
    <property type="gene ID" value="Kaladp0050s0197.v1.1"/>
</dbReference>
<accession>A0A7N0U140</accession>
<feature type="region of interest" description="Disordered" evidence="5">
    <location>
        <begin position="194"/>
        <end position="221"/>
    </location>
</feature>
<comment type="similarity">
    <text evidence="2">Belongs to the IQD family.</text>
</comment>
<dbReference type="PANTHER" id="PTHR32295:SF11">
    <property type="entry name" value="PROTEIN IQ-DOMAIN 22"/>
    <property type="match status" value="1"/>
</dbReference>
<evidence type="ECO:0000313" key="8">
    <source>
        <dbReference type="Proteomes" id="UP000594263"/>
    </source>
</evidence>
<proteinExistence type="inferred from homology"/>
<evidence type="ECO:0000313" key="7">
    <source>
        <dbReference type="EnsemblPlants" id="Kaladp0050s0197.1.v1.1"/>
    </source>
</evidence>
<dbReference type="Gramene" id="Kaladp0050s0197.1.v1.1">
    <property type="protein sequence ID" value="Kaladp0050s0197.1.v1.1"/>
    <property type="gene ID" value="Kaladp0050s0197.v1.1"/>
</dbReference>
<dbReference type="Pfam" id="PF13178">
    <property type="entry name" value="DUF4005"/>
    <property type="match status" value="1"/>
</dbReference>
<dbReference type="InterPro" id="IPR027417">
    <property type="entry name" value="P-loop_NTPase"/>
</dbReference>
<keyword evidence="1" id="KW-0112">Calmodulin-binding</keyword>
<feature type="region of interest" description="Disordered" evidence="5">
    <location>
        <begin position="1"/>
        <end position="31"/>
    </location>
</feature>
<dbReference type="PROSITE" id="PS50096">
    <property type="entry name" value="IQ"/>
    <property type="match status" value="2"/>
</dbReference>
<dbReference type="Proteomes" id="UP000594263">
    <property type="component" value="Unplaced"/>
</dbReference>
<evidence type="ECO:0000259" key="6">
    <source>
        <dbReference type="Pfam" id="PF13178"/>
    </source>
</evidence>
<feature type="region of interest" description="Disordered" evidence="5">
    <location>
        <begin position="374"/>
        <end position="412"/>
    </location>
</feature>
<dbReference type="Gene3D" id="1.20.5.190">
    <property type="match status" value="1"/>
</dbReference>
<comment type="function">
    <text evidence="4">May be involved in cooperative interactions with calmodulins or calmodulin-like proteins. Recruits calmodulin proteins to microtubules, thus being a potential scaffold in cellular signaling and trafficking. May associate with nucleic acids and regulate gene expression at the transcriptional or post-transcriptional level.</text>
</comment>
<dbReference type="OMA" id="KRRWRFV"/>
<feature type="region of interest" description="Disordered" evidence="5">
    <location>
        <begin position="319"/>
        <end position="345"/>
    </location>
</feature>
<organism evidence="7 8">
    <name type="scientific">Kalanchoe fedtschenkoi</name>
    <name type="common">Lavender scallops</name>
    <name type="synonym">South American air plant</name>
    <dbReference type="NCBI Taxonomy" id="63787"/>
    <lineage>
        <taxon>Eukaryota</taxon>
        <taxon>Viridiplantae</taxon>
        <taxon>Streptophyta</taxon>
        <taxon>Embryophyta</taxon>
        <taxon>Tracheophyta</taxon>
        <taxon>Spermatophyta</taxon>
        <taxon>Magnoliopsida</taxon>
        <taxon>eudicotyledons</taxon>
        <taxon>Gunneridae</taxon>
        <taxon>Pentapetalae</taxon>
        <taxon>Saxifragales</taxon>
        <taxon>Crassulaceae</taxon>
        <taxon>Kalanchoe</taxon>
    </lineage>
</organism>
<dbReference type="InterPro" id="IPR025064">
    <property type="entry name" value="DUF4005"/>
</dbReference>
<protein>
    <recommendedName>
        <fullName evidence="6">DUF4005 domain-containing protein</fullName>
    </recommendedName>
</protein>
<evidence type="ECO:0000256" key="4">
    <source>
        <dbReference type="ARBA" id="ARBA00045534"/>
    </source>
</evidence>
<keyword evidence="8" id="KW-1185">Reference proteome</keyword>
<dbReference type="GO" id="GO:0005516">
    <property type="term" value="F:calmodulin binding"/>
    <property type="evidence" value="ECO:0007669"/>
    <property type="project" value="UniProtKB-KW"/>
</dbReference>
<dbReference type="AlphaFoldDB" id="A0A7N0U140"/>
<dbReference type="SMART" id="SM00015">
    <property type="entry name" value="IQ"/>
    <property type="match status" value="2"/>
</dbReference>
<sequence>MGRASRWLRSLFSKHNHHRNGDEDRRSHTSTKPKWITAILKSCKDNRAAAGYVVVASGRNERTDMERIARDEDGSASKSSDGYAKVVLDWSHAEAVAAASATAAEAAVAAAHAAVEVVRLQRIRRSDPDPPRRAAVVIQSVYRGYLARRALRALRALVRLQALVRGHIVRKRAVEQQVLRTHALIRAQAIARSNRAPVPASSHSSSKTSHSCILDPPSPEISQYPTRAQKSGYGHGFEQTAKIKLSAAKLNSGRSSSRRFDEKKIIKTVEAVDCPKQYTSSKNPHSLSNPYRTGSIPYSSEDLYLQYCSEIDQHSFHTADDSPRFIHTGSSRSSSARRGGGPSAQASVDYSESYLCAYPDHPNYMAYTKSSRAKLRSLSAPKQRTQLERSTSLKCYSTHDNGSRRLSTSRAS</sequence>
<dbReference type="SUPFAM" id="SSF52540">
    <property type="entry name" value="P-loop containing nucleoside triphosphate hydrolases"/>
    <property type="match status" value="1"/>
</dbReference>
<evidence type="ECO:0000256" key="2">
    <source>
        <dbReference type="ARBA" id="ARBA00024341"/>
    </source>
</evidence>
<evidence type="ECO:0000256" key="5">
    <source>
        <dbReference type="SAM" id="MobiDB-lite"/>
    </source>
</evidence>
<evidence type="ECO:0000256" key="1">
    <source>
        <dbReference type="ARBA" id="ARBA00022860"/>
    </source>
</evidence>
<feature type="compositionally biased region" description="Polar residues" evidence="5">
    <location>
        <begin position="380"/>
        <end position="412"/>
    </location>
</feature>
<feature type="domain" description="DUF4005" evidence="6">
    <location>
        <begin position="322"/>
        <end position="397"/>
    </location>
</feature>
<dbReference type="Pfam" id="PF00612">
    <property type="entry name" value="IQ"/>
    <property type="match status" value="2"/>
</dbReference>
<feature type="compositionally biased region" description="Low complexity" evidence="5">
    <location>
        <begin position="201"/>
        <end position="211"/>
    </location>
</feature>
<comment type="subunit">
    <text evidence="3">Binds to multiple calmodulin (CaM) in the presence of Ca(2+) and CaM-like proteins.</text>
</comment>
<evidence type="ECO:0000256" key="3">
    <source>
        <dbReference type="ARBA" id="ARBA00024378"/>
    </source>
</evidence>
<dbReference type="InterPro" id="IPR000048">
    <property type="entry name" value="IQ_motif_EF-hand-BS"/>
</dbReference>
<dbReference type="PANTHER" id="PTHR32295">
    <property type="entry name" value="IQ-DOMAIN 5-RELATED"/>
    <property type="match status" value="1"/>
</dbReference>
<feature type="compositionally biased region" description="Low complexity" evidence="5">
    <location>
        <begin position="329"/>
        <end position="345"/>
    </location>
</feature>